<dbReference type="RefSeq" id="WP_359774999.1">
    <property type="nucleotide sequence ID" value="NZ_JBEYRR010000002.1"/>
</dbReference>
<evidence type="ECO:0008006" key="3">
    <source>
        <dbReference type="Google" id="ProtNLM"/>
    </source>
</evidence>
<keyword evidence="2" id="KW-1185">Reference proteome</keyword>
<dbReference type="Proteomes" id="UP001553843">
    <property type="component" value="Unassembled WGS sequence"/>
</dbReference>
<evidence type="ECO:0000313" key="2">
    <source>
        <dbReference type="Proteomes" id="UP001553843"/>
    </source>
</evidence>
<comment type="caution">
    <text evidence="1">The sequence shown here is derived from an EMBL/GenBank/DDBJ whole genome shotgun (WGS) entry which is preliminary data.</text>
</comment>
<protein>
    <recommendedName>
        <fullName evidence="3">Minor tail protein</fullName>
    </recommendedName>
</protein>
<name>A0ABV3M7I9_9ACTN</name>
<sequence>MAELSFPFDADNANGGSRVVSQTQWQQMALAWTNDRIDFPLVNTSYDGNALPFTATTSGRDVTIGAGTAWVGGFYYKLTDTKRFTIADNLTTKGRRDLVVLRADMAAAAVNLAVVQGTPATSPTEPKPVRQIGAVWEMPLFAVEVPANNGAISINRRAPHVSPAILAFPWNMDSSMALLPRGSFGIDLDSNGGDTQNEAFNGRDGYVTTRHFGKSRTYTPSTLYVKSGIPAANRRGRWRWVSPNTFWFSVTIVNDFEDQAVPVTGDNWRAAVTLPMNSNPKAVQTCHGYLSNPRSTGNLPNMTAITATTHPGSNILFLHWPNTNSVSEGLDGMKAFPARSTFSISGTVEANEFSE</sequence>
<proteinExistence type="predicted"/>
<accession>A0ABV3M7I9</accession>
<evidence type="ECO:0000313" key="1">
    <source>
        <dbReference type="EMBL" id="MEW2367525.1"/>
    </source>
</evidence>
<reference evidence="1 2" key="1">
    <citation type="submission" date="2024-06" db="EMBL/GenBank/DDBJ databases">
        <title>The Natural Products Discovery Center: Release of the First 8490 Sequenced Strains for Exploring Actinobacteria Biosynthetic Diversity.</title>
        <authorList>
            <person name="Kalkreuter E."/>
            <person name="Kautsar S.A."/>
            <person name="Yang D."/>
            <person name="Bader C.D."/>
            <person name="Teijaro C.N."/>
            <person name="Fluegel L."/>
            <person name="Davis C.M."/>
            <person name="Simpson J.R."/>
            <person name="Lauterbach L."/>
            <person name="Steele A.D."/>
            <person name="Gui C."/>
            <person name="Meng S."/>
            <person name="Li G."/>
            <person name="Viehrig K."/>
            <person name="Ye F."/>
            <person name="Su P."/>
            <person name="Kiefer A.F."/>
            <person name="Nichols A."/>
            <person name="Cepeda A.J."/>
            <person name="Yan W."/>
            <person name="Fan B."/>
            <person name="Jiang Y."/>
            <person name="Adhikari A."/>
            <person name="Zheng C.-J."/>
            <person name="Schuster L."/>
            <person name="Cowan T.M."/>
            <person name="Smanski M.J."/>
            <person name="Chevrette M.G."/>
            <person name="De Carvalho L.P.S."/>
            <person name="Shen B."/>
        </authorList>
    </citation>
    <scope>NUCLEOTIDE SEQUENCE [LARGE SCALE GENOMIC DNA]</scope>
    <source>
        <strain evidence="1 2">NPDC047833</strain>
    </source>
</reference>
<organism evidence="1 2">
    <name type="scientific">Streptomyces huasconensis</name>
    <dbReference type="NCBI Taxonomy" id="1854574"/>
    <lineage>
        <taxon>Bacteria</taxon>
        <taxon>Bacillati</taxon>
        <taxon>Actinomycetota</taxon>
        <taxon>Actinomycetes</taxon>
        <taxon>Kitasatosporales</taxon>
        <taxon>Streptomycetaceae</taxon>
        <taxon>Streptomyces</taxon>
    </lineage>
</organism>
<gene>
    <name evidence="1" type="ORF">AB0887_37035</name>
</gene>
<dbReference type="EMBL" id="JBEYRS010000026">
    <property type="protein sequence ID" value="MEW2367525.1"/>
    <property type="molecule type" value="Genomic_DNA"/>
</dbReference>